<dbReference type="AlphaFoldDB" id="A0A9R1TWM4"/>
<proteinExistence type="predicted"/>
<organism evidence="2 3">
    <name type="scientific">Fopius arisanus</name>
    <dbReference type="NCBI Taxonomy" id="64838"/>
    <lineage>
        <taxon>Eukaryota</taxon>
        <taxon>Metazoa</taxon>
        <taxon>Ecdysozoa</taxon>
        <taxon>Arthropoda</taxon>
        <taxon>Hexapoda</taxon>
        <taxon>Insecta</taxon>
        <taxon>Pterygota</taxon>
        <taxon>Neoptera</taxon>
        <taxon>Endopterygota</taxon>
        <taxon>Hymenoptera</taxon>
        <taxon>Apocrita</taxon>
        <taxon>Ichneumonoidea</taxon>
        <taxon>Braconidae</taxon>
        <taxon>Opiinae</taxon>
        <taxon>Fopius</taxon>
    </lineage>
</organism>
<dbReference type="GeneID" id="105263950"/>
<evidence type="ECO:0000313" key="3">
    <source>
        <dbReference type="RefSeq" id="XP_011298786.1"/>
    </source>
</evidence>
<sequence length="106" mass="11748">MQIRQTPVAQVRLRVMDTMDTTRSTEIICCQGGSTSGDDNDVSNRGVILSWDKFNTRIWLVFVGSFVVWAVAFFLAYQPGNGSMDHGSMDHGSMDHGSMDHGGMHH</sequence>
<protein>
    <submittedName>
        <fullName evidence="3">Uncharacterized protein</fullName>
    </submittedName>
</protein>
<name>A0A9R1TWM4_9HYME</name>
<keyword evidence="1" id="KW-0472">Membrane</keyword>
<keyword evidence="2" id="KW-1185">Reference proteome</keyword>
<evidence type="ECO:0000313" key="2">
    <source>
        <dbReference type="Proteomes" id="UP000694866"/>
    </source>
</evidence>
<accession>A0A9R1TWM4</accession>
<reference evidence="3" key="1">
    <citation type="submission" date="2025-08" db="UniProtKB">
        <authorList>
            <consortium name="RefSeq"/>
        </authorList>
    </citation>
    <scope>IDENTIFICATION</scope>
    <source>
        <strain evidence="3">USDA-PBARC FA_bdor</strain>
        <tissue evidence="3">Whole organism</tissue>
    </source>
</reference>
<gene>
    <name evidence="3" type="primary">LOC105263950</name>
</gene>
<dbReference type="KEGG" id="fas:105263950"/>
<keyword evidence="1" id="KW-0812">Transmembrane</keyword>
<keyword evidence="1" id="KW-1133">Transmembrane helix</keyword>
<dbReference type="Proteomes" id="UP000694866">
    <property type="component" value="Unplaced"/>
</dbReference>
<evidence type="ECO:0000256" key="1">
    <source>
        <dbReference type="SAM" id="Phobius"/>
    </source>
</evidence>
<dbReference type="RefSeq" id="XP_011298786.1">
    <property type="nucleotide sequence ID" value="XM_011300484.1"/>
</dbReference>
<feature type="transmembrane region" description="Helical" evidence="1">
    <location>
        <begin position="58"/>
        <end position="77"/>
    </location>
</feature>